<protein>
    <recommendedName>
        <fullName evidence="2">Anti-sigma factor antagonist</fullName>
    </recommendedName>
</protein>
<evidence type="ECO:0000256" key="2">
    <source>
        <dbReference type="RuleBase" id="RU003749"/>
    </source>
</evidence>
<dbReference type="AlphaFoldDB" id="A0A6I4MLT2"/>
<sequence length="121" mass="12769">MPSRTASSEVGLSREQRGEHTLIALSGELDIASTPSLRERLHAALIDTGPYVVIDLSGVAFCDASGLALLIDARRRVGPGRAVVLAAPRPQLLRLLHVTGLDRVFTVRQAAEPLGARPAAA</sequence>
<gene>
    <name evidence="4" type="ORF">F8568_035535</name>
</gene>
<comment type="similarity">
    <text evidence="1 2">Belongs to the anti-sigma-factor antagonist family.</text>
</comment>
<dbReference type="CDD" id="cd07043">
    <property type="entry name" value="STAS_anti-anti-sigma_factors"/>
    <property type="match status" value="1"/>
</dbReference>
<dbReference type="PROSITE" id="PS50801">
    <property type="entry name" value="STAS"/>
    <property type="match status" value="1"/>
</dbReference>
<dbReference type="InterPro" id="IPR036513">
    <property type="entry name" value="STAS_dom_sf"/>
</dbReference>
<dbReference type="EMBL" id="WBMS02000039">
    <property type="protein sequence ID" value="MWA05585.1"/>
    <property type="molecule type" value="Genomic_DNA"/>
</dbReference>
<name>A0A6I4MLT2_9ACTN</name>
<evidence type="ECO:0000313" key="4">
    <source>
        <dbReference type="EMBL" id="MWA05585.1"/>
    </source>
</evidence>
<evidence type="ECO:0000313" key="5">
    <source>
        <dbReference type="Proteomes" id="UP000462055"/>
    </source>
</evidence>
<feature type="domain" description="STAS" evidence="3">
    <location>
        <begin position="22"/>
        <end position="121"/>
    </location>
</feature>
<reference evidence="4" key="1">
    <citation type="submission" date="2019-12" db="EMBL/GenBank/DDBJ databases">
        <title>Actinomadura physcomitrii sp. nov., a novel actinomycete isolated from moss [Physcomitrium sphaericum (Ludw) Fuernr].</title>
        <authorList>
            <person name="Zhuang X."/>
        </authorList>
    </citation>
    <scope>NUCLEOTIDE SEQUENCE [LARGE SCALE GENOMIC DNA]</scope>
    <source>
        <strain evidence="4">LD22</strain>
    </source>
</reference>
<comment type="caution">
    <text evidence="4">The sequence shown here is derived from an EMBL/GenBank/DDBJ whole genome shotgun (WGS) entry which is preliminary data.</text>
</comment>
<evidence type="ECO:0000259" key="3">
    <source>
        <dbReference type="PROSITE" id="PS50801"/>
    </source>
</evidence>
<accession>A0A6I4MLT2</accession>
<dbReference type="NCBIfam" id="TIGR00377">
    <property type="entry name" value="ant_ant_sig"/>
    <property type="match status" value="1"/>
</dbReference>
<dbReference type="Gene3D" id="3.30.750.24">
    <property type="entry name" value="STAS domain"/>
    <property type="match status" value="1"/>
</dbReference>
<proteinExistence type="inferred from homology"/>
<keyword evidence="5" id="KW-1185">Reference proteome</keyword>
<evidence type="ECO:0000256" key="1">
    <source>
        <dbReference type="ARBA" id="ARBA00009013"/>
    </source>
</evidence>
<dbReference type="GO" id="GO:0043856">
    <property type="term" value="F:anti-sigma factor antagonist activity"/>
    <property type="evidence" value="ECO:0007669"/>
    <property type="project" value="InterPro"/>
</dbReference>
<dbReference type="InterPro" id="IPR003658">
    <property type="entry name" value="Anti-sigma_ant"/>
</dbReference>
<dbReference type="PANTHER" id="PTHR33495">
    <property type="entry name" value="ANTI-SIGMA FACTOR ANTAGONIST TM_1081-RELATED-RELATED"/>
    <property type="match status" value="1"/>
</dbReference>
<dbReference type="PANTHER" id="PTHR33495:SF2">
    <property type="entry name" value="ANTI-SIGMA FACTOR ANTAGONIST TM_1081-RELATED"/>
    <property type="match status" value="1"/>
</dbReference>
<organism evidence="4 5">
    <name type="scientific">Actinomadura physcomitrii</name>
    <dbReference type="NCBI Taxonomy" id="2650748"/>
    <lineage>
        <taxon>Bacteria</taxon>
        <taxon>Bacillati</taxon>
        <taxon>Actinomycetota</taxon>
        <taxon>Actinomycetes</taxon>
        <taxon>Streptosporangiales</taxon>
        <taxon>Thermomonosporaceae</taxon>
        <taxon>Actinomadura</taxon>
    </lineage>
</organism>
<dbReference type="SUPFAM" id="SSF52091">
    <property type="entry name" value="SpoIIaa-like"/>
    <property type="match status" value="1"/>
</dbReference>
<dbReference type="InterPro" id="IPR058548">
    <property type="entry name" value="MlaB-like_STAS"/>
</dbReference>
<dbReference type="RefSeq" id="WP_151598018.1">
    <property type="nucleotide sequence ID" value="NZ_WBMS02000039.1"/>
</dbReference>
<dbReference type="Pfam" id="PF13466">
    <property type="entry name" value="STAS_2"/>
    <property type="match status" value="1"/>
</dbReference>
<dbReference type="Proteomes" id="UP000462055">
    <property type="component" value="Unassembled WGS sequence"/>
</dbReference>
<dbReference type="InterPro" id="IPR002645">
    <property type="entry name" value="STAS_dom"/>
</dbReference>